<evidence type="ECO:0000313" key="4">
    <source>
        <dbReference type="Proteomes" id="UP001560573"/>
    </source>
</evidence>
<gene>
    <name evidence="3" type="ORF">QTN47_20705</name>
</gene>
<dbReference type="SUPFAM" id="SSF53448">
    <property type="entry name" value="Nucleotide-diphospho-sugar transferases"/>
    <property type="match status" value="1"/>
</dbReference>
<dbReference type="InterPro" id="IPR029044">
    <property type="entry name" value="Nucleotide-diphossugar_trans"/>
</dbReference>
<sequence>MEISVVIPTCNRAGLLQRCLNLLHPSVQKPTYCSYEIIVTDDSSDIFTKQLVTENYPWVKWYAGPGKGPAANRNNGAARAKGNWIVFIDDDCIPDEHIIRCYKRAIEQNPDIMAFEGAILPDNWSLLRRDLSECPVNIGGNLFWSANICINAALFWQIKGFNENYRIAAQEDQQMKLDIVHYKKKEIKFLPQCQVVHPVRFTSIGRQLKKIPAASKNYAVYAYKNREVLHYENLSAFISEQTKFHLRNAFRQMKTRKFRSMLVSLAWVVYGVPLNIINLQKQKGLV</sequence>
<accession>A0ABV3ZLG8</accession>
<keyword evidence="3" id="KW-0808">Transferase</keyword>
<keyword evidence="1" id="KW-0812">Transmembrane</keyword>
<dbReference type="CDD" id="cd00761">
    <property type="entry name" value="Glyco_tranf_GTA_type"/>
    <property type="match status" value="1"/>
</dbReference>
<dbReference type="Pfam" id="PF00535">
    <property type="entry name" value="Glycos_transf_2"/>
    <property type="match status" value="1"/>
</dbReference>
<dbReference type="InterPro" id="IPR001173">
    <property type="entry name" value="Glyco_trans_2-like"/>
</dbReference>
<evidence type="ECO:0000256" key="1">
    <source>
        <dbReference type="SAM" id="Phobius"/>
    </source>
</evidence>
<dbReference type="Gene3D" id="3.90.550.10">
    <property type="entry name" value="Spore Coat Polysaccharide Biosynthesis Protein SpsA, Chain A"/>
    <property type="match status" value="1"/>
</dbReference>
<dbReference type="EMBL" id="JAULBC010000007">
    <property type="protein sequence ID" value="MEX6689941.1"/>
    <property type="molecule type" value="Genomic_DNA"/>
</dbReference>
<dbReference type="PANTHER" id="PTHR22916">
    <property type="entry name" value="GLYCOSYLTRANSFERASE"/>
    <property type="match status" value="1"/>
</dbReference>
<comment type="caution">
    <text evidence="3">The sequence shown here is derived from an EMBL/GenBank/DDBJ whole genome shotgun (WGS) entry which is preliminary data.</text>
</comment>
<reference evidence="3 4" key="1">
    <citation type="submission" date="2023-07" db="EMBL/GenBank/DDBJ databases">
        <authorList>
            <person name="Lian W.-H."/>
        </authorList>
    </citation>
    <scope>NUCLEOTIDE SEQUENCE [LARGE SCALE GENOMIC DNA]</scope>
    <source>
        <strain evidence="3 4">SYSU DXS3180</strain>
    </source>
</reference>
<dbReference type="RefSeq" id="WP_369331347.1">
    <property type="nucleotide sequence ID" value="NZ_JAULBC010000007.1"/>
</dbReference>
<dbReference type="GO" id="GO:0016757">
    <property type="term" value="F:glycosyltransferase activity"/>
    <property type="evidence" value="ECO:0007669"/>
    <property type="project" value="UniProtKB-KW"/>
</dbReference>
<feature type="transmembrane region" description="Helical" evidence="1">
    <location>
        <begin position="261"/>
        <end position="279"/>
    </location>
</feature>
<organism evidence="3 4">
    <name type="scientific">Danxiaibacter flavus</name>
    <dbReference type="NCBI Taxonomy" id="3049108"/>
    <lineage>
        <taxon>Bacteria</taxon>
        <taxon>Pseudomonadati</taxon>
        <taxon>Bacteroidota</taxon>
        <taxon>Chitinophagia</taxon>
        <taxon>Chitinophagales</taxon>
        <taxon>Chitinophagaceae</taxon>
        <taxon>Danxiaibacter</taxon>
    </lineage>
</organism>
<evidence type="ECO:0000313" key="3">
    <source>
        <dbReference type="EMBL" id="MEX6689941.1"/>
    </source>
</evidence>
<dbReference type="Proteomes" id="UP001560573">
    <property type="component" value="Unassembled WGS sequence"/>
</dbReference>
<dbReference type="EC" id="2.4.-.-" evidence="3"/>
<keyword evidence="1" id="KW-0472">Membrane</keyword>
<feature type="domain" description="Glycosyltransferase 2-like" evidence="2">
    <location>
        <begin position="4"/>
        <end position="114"/>
    </location>
</feature>
<keyword evidence="3" id="KW-0328">Glycosyltransferase</keyword>
<protein>
    <submittedName>
        <fullName evidence="3">Glycosyltransferase family 2 protein</fullName>
        <ecNumber evidence="3">2.4.-.-</ecNumber>
    </submittedName>
</protein>
<name>A0ABV3ZLG8_9BACT</name>
<evidence type="ECO:0000259" key="2">
    <source>
        <dbReference type="Pfam" id="PF00535"/>
    </source>
</evidence>
<keyword evidence="1" id="KW-1133">Transmembrane helix</keyword>
<dbReference type="PANTHER" id="PTHR22916:SF3">
    <property type="entry name" value="UDP-GLCNAC:BETAGAL BETA-1,3-N-ACETYLGLUCOSAMINYLTRANSFERASE-LIKE PROTEIN 1"/>
    <property type="match status" value="1"/>
</dbReference>
<keyword evidence="4" id="KW-1185">Reference proteome</keyword>
<proteinExistence type="predicted"/>